<gene>
    <name evidence="7" type="ORF">SSS_8698</name>
</gene>
<evidence type="ECO:0000313" key="7">
    <source>
        <dbReference type="EMBL" id="KAF7488353.1"/>
    </source>
</evidence>
<evidence type="ECO:0000256" key="3">
    <source>
        <dbReference type="ARBA" id="ARBA00022989"/>
    </source>
</evidence>
<feature type="transmembrane region" description="Helical" evidence="5">
    <location>
        <begin position="267"/>
        <end position="285"/>
    </location>
</feature>
<dbReference type="AlphaFoldDB" id="A0A834VCB2"/>
<keyword evidence="2 5" id="KW-0812">Transmembrane</keyword>
<feature type="transmembrane region" description="Helical" evidence="5">
    <location>
        <begin position="170"/>
        <end position="194"/>
    </location>
</feature>
<evidence type="ECO:0000259" key="6">
    <source>
        <dbReference type="Pfam" id="PF07782"/>
    </source>
</evidence>
<dbReference type="GO" id="GO:0016020">
    <property type="term" value="C:membrane"/>
    <property type="evidence" value="ECO:0007669"/>
    <property type="project" value="UniProtKB-SubCell"/>
</dbReference>
<protein>
    <submittedName>
        <fullName evidence="7">DC-STAMP domain-containing protein 1</fullName>
    </submittedName>
</protein>
<evidence type="ECO:0000256" key="1">
    <source>
        <dbReference type="ARBA" id="ARBA00004141"/>
    </source>
</evidence>
<organism evidence="7">
    <name type="scientific">Sarcoptes scabiei</name>
    <name type="common">Itch mite</name>
    <name type="synonym">Acarus scabiei</name>
    <dbReference type="NCBI Taxonomy" id="52283"/>
    <lineage>
        <taxon>Eukaryota</taxon>
        <taxon>Metazoa</taxon>
        <taxon>Ecdysozoa</taxon>
        <taxon>Arthropoda</taxon>
        <taxon>Chelicerata</taxon>
        <taxon>Arachnida</taxon>
        <taxon>Acari</taxon>
        <taxon>Acariformes</taxon>
        <taxon>Sarcoptiformes</taxon>
        <taxon>Astigmata</taxon>
        <taxon>Psoroptidia</taxon>
        <taxon>Sarcoptoidea</taxon>
        <taxon>Sarcoptidae</taxon>
        <taxon>Sarcoptinae</taxon>
        <taxon>Sarcoptes</taxon>
    </lineage>
</organism>
<evidence type="ECO:0000256" key="5">
    <source>
        <dbReference type="SAM" id="Phobius"/>
    </source>
</evidence>
<evidence type="ECO:0000256" key="4">
    <source>
        <dbReference type="ARBA" id="ARBA00023136"/>
    </source>
</evidence>
<dbReference type="Proteomes" id="UP000070412">
    <property type="component" value="Unassembled WGS sequence"/>
</dbReference>
<name>A0A834VCB2_SARSC</name>
<dbReference type="Pfam" id="PF07782">
    <property type="entry name" value="DC_STAMP"/>
    <property type="match status" value="1"/>
</dbReference>
<dbReference type="PANTHER" id="PTHR21041">
    <property type="entry name" value="DENDRITIC CELL-SPECIFIC TRANSMEMBRANE PROTEIN"/>
    <property type="match status" value="1"/>
</dbReference>
<comment type="subcellular location">
    <subcellularLocation>
        <location evidence="1">Membrane</location>
        <topology evidence="1">Multi-pass membrane protein</topology>
    </subcellularLocation>
</comment>
<evidence type="ECO:0000313" key="8">
    <source>
        <dbReference type="EnsemblMetazoa" id="KAF7488353.1"/>
    </source>
</evidence>
<evidence type="ECO:0000313" key="9">
    <source>
        <dbReference type="Proteomes" id="UP000070412"/>
    </source>
</evidence>
<keyword evidence="9" id="KW-1185">Reference proteome</keyword>
<sequence>MQISLKPYLKIVSNYYRNEFSLLSQMESSQQIIRNDIDRFLFENIDQFFFRKCQSIFQANFTVGICVDQMIKFNLIIKIMSYIPGTGRRYTIQLCQFILNNIADIVCPKFTENFKRISENLRNSLNQTLQSTLNNLTSSTGFFKPTESFFEIWPSLSAQHQDLIARMDSLFGWLIFTAIISDIFFLLVFLIGFIQSINYHNRYIRFKNFDNFYVDQYFRMLDSKRKLQNKIHLLPLCGSDQKQLVPTWALHLIEKEKFINRSRKNKSIILIAFILLLIYADWLLSDLVSNLSLNLSKNSYAEIIVHRFEGYCYGGTLARKLNEYLSRLHFNYQKIYRHDLNSCSLSAHRILWPQYISMGKNFLLTILSTMIATHLARIRHLICDYFYHRQSKIRILYLYNQRLLNRKRFLKEQKKRIKNLSVSNLSVVKERKLHTPFKVTYRNPIRNWMRRLIVGGDRKKCFICQDSIRGSFSVCTNRNCALIYCLFCSDNILNDCIHCGPNEKAQS</sequence>
<dbReference type="InterPro" id="IPR051856">
    <property type="entry name" value="CSR-E3_Ligase_Protein"/>
</dbReference>
<dbReference type="OrthoDB" id="5985669at2759"/>
<proteinExistence type="predicted"/>
<dbReference type="EMBL" id="WVUK01000066">
    <property type="protein sequence ID" value="KAF7488353.1"/>
    <property type="molecule type" value="Genomic_DNA"/>
</dbReference>
<dbReference type="PANTHER" id="PTHR21041:SF17">
    <property type="entry name" value="E3 UBIQUITIN-PROTEIN LIGASE DCST1"/>
    <property type="match status" value="1"/>
</dbReference>
<dbReference type="EnsemblMetazoa" id="SSS_8698s_mrna">
    <property type="protein sequence ID" value="KAF7488353.1"/>
    <property type="gene ID" value="SSS_8698"/>
</dbReference>
<keyword evidence="3 5" id="KW-1133">Transmembrane helix</keyword>
<keyword evidence="4 5" id="KW-0472">Membrane</keyword>
<dbReference type="InterPro" id="IPR012858">
    <property type="entry name" value="DC_STAMP-like"/>
</dbReference>
<reference evidence="9" key="1">
    <citation type="journal article" date="2020" name="PLoS Negl. Trop. Dis.">
        <title>High-quality nuclear genome for Sarcoptes scabiei-A critical resource for a neglected parasite.</title>
        <authorList>
            <person name="Korhonen P.K."/>
            <person name="Gasser R.B."/>
            <person name="Ma G."/>
            <person name="Wang T."/>
            <person name="Stroehlein A.J."/>
            <person name="Young N.D."/>
            <person name="Ang C.S."/>
            <person name="Fernando D.D."/>
            <person name="Lu H.C."/>
            <person name="Taylor S."/>
            <person name="Reynolds S.L."/>
            <person name="Mofiz E."/>
            <person name="Najaraj S.H."/>
            <person name="Gowda H."/>
            <person name="Madugundu A."/>
            <person name="Renuse S."/>
            <person name="Holt D."/>
            <person name="Pandey A."/>
            <person name="Papenfuss A.T."/>
            <person name="Fischer K."/>
        </authorList>
    </citation>
    <scope>NUCLEOTIDE SEQUENCE [LARGE SCALE GENOMIC DNA]</scope>
</reference>
<reference evidence="8" key="3">
    <citation type="submission" date="2022-06" db="UniProtKB">
        <authorList>
            <consortium name="EnsemblMetazoa"/>
        </authorList>
    </citation>
    <scope>IDENTIFICATION</scope>
</reference>
<reference evidence="7" key="2">
    <citation type="submission" date="2020-01" db="EMBL/GenBank/DDBJ databases">
        <authorList>
            <person name="Korhonen P.K.K."/>
            <person name="Guangxu M.G."/>
            <person name="Wang T.W."/>
            <person name="Stroehlein A.J.S."/>
            <person name="Young N.D."/>
            <person name="Ang C.-S.A."/>
            <person name="Fernando D.W.F."/>
            <person name="Lu H.L."/>
            <person name="Taylor S.T."/>
            <person name="Ehtesham M.E.M."/>
            <person name="Najaraj S.H.N."/>
            <person name="Harsha G.H.G."/>
            <person name="Madugundu A.M."/>
            <person name="Renuse S.R."/>
            <person name="Holt D.H."/>
            <person name="Pandey A.P."/>
            <person name="Papenfuss A.P."/>
            <person name="Gasser R.B.G."/>
            <person name="Fischer K.F."/>
        </authorList>
    </citation>
    <scope>NUCLEOTIDE SEQUENCE</scope>
    <source>
        <strain evidence="7">SSS_KF_BRIS2020</strain>
    </source>
</reference>
<feature type="domain" description="Dendritic cell-specific transmembrane protein-like" evidence="6">
    <location>
        <begin position="209"/>
        <end position="399"/>
    </location>
</feature>
<accession>A0A834VCB2</accession>
<evidence type="ECO:0000256" key="2">
    <source>
        <dbReference type="ARBA" id="ARBA00022692"/>
    </source>
</evidence>